<evidence type="ECO:0000313" key="2">
    <source>
        <dbReference type="Proteomes" id="UP000246121"/>
    </source>
</evidence>
<organism evidence="1 2">
    <name type="scientific">Trypanosoma cruzi</name>
    <dbReference type="NCBI Taxonomy" id="5693"/>
    <lineage>
        <taxon>Eukaryota</taxon>
        <taxon>Discoba</taxon>
        <taxon>Euglenozoa</taxon>
        <taxon>Kinetoplastea</taxon>
        <taxon>Metakinetoplastina</taxon>
        <taxon>Trypanosomatida</taxon>
        <taxon>Trypanosomatidae</taxon>
        <taxon>Trypanosoma</taxon>
        <taxon>Schizotrypanum</taxon>
    </lineage>
</organism>
<evidence type="ECO:0000313" key="1">
    <source>
        <dbReference type="EMBL" id="PWU89682.1"/>
    </source>
</evidence>
<dbReference type="VEuPathDB" id="TriTrypDB:TCSYLVIO_005051"/>
<dbReference type="VEuPathDB" id="TriTrypDB:C3747_272g12"/>
<dbReference type="VEuPathDB" id="TriTrypDB:ECC02_005847"/>
<comment type="caution">
    <text evidence="1">The sequence shown here is derived from an EMBL/GenBank/DDBJ whole genome shotgun (WGS) entry which is preliminary data.</text>
</comment>
<dbReference type="VEuPathDB" id="TriTrypDB:TcBrA4_0038940"/>
<name>A0A2V2V2E2_TRYCR</name>
<gene>
    <name evidence="1" type="ORF">C4B63_57g110</name>
</gene>
<reference evidence="1 2" key="1">
    <citation type="journal article" date="2018" name="Microb. Genom.">
        <title>Expanding an expanded genome: long-read sequencing of Trypanosoma cruzi.</title>
        <authorList>
            <person name="Berna L."/>
            <person name="Rodriguez M."/>
            <person name="Chiribao M.L."/>
            <person name="Parodi-Talice A."/>
            <person name="Pita S."/>
            <person name="Rijo G."/>
            <person name="Alvarez-Valin F."/>
            <person name="Robello C."/>
        </authorList>
    </citation>
    <scope>NUCLEOTIDE SEQUENCE [LARGE SCALE GENOMIC DNA]</scope>
    <source>
        <strain evidence="1 2">Dm28c</strain>
    </source>
</reference>
<dbReference type="AlphaFoldDB" id="A0A2V2V2E2"/>
<dbReference type="Proteomes" id="UP000246121">
    <property type="component" value="Unassembled WGS sequence"/>
</dbReference>
<dbReference type="VEuPathDB" id="TriTrypDB:BCY84_06132"/>
<dbReference type="VEuPathDB" id="TriTrypDB:TcG_02967"/>
<dbReference type="VEuPathDB" id="TriTrypDB:TcCLB.507681.170"/>
<protein>
    <submittedName>
        <fullName evidence="1">Uncharacterized protein</fullName>
    </submittedName>
</protein>
<accession>A0A2V2V2E2</accession>
<dbReference type="VEuPathDB" id="TriTrypDB:Tc_MARK_4603"/>
<dbReference type="EMBL" id="PRFA01000057">
    <property type="protein sequence ID" value="PWU89682.1"/>
    <property type="molecule type" value="Genomic_DNA"/>
</dbReference>
<sequence>MEIVTHDESITSVTFGWARAGDGYIVQGPQVLHKGGGVSPYRPVIGGLALSPGKGKFFYEITTNTDACKLGLCTEEAFRTDGDLQELSSANGATFPHRVRYRLLTIAGFLIARLPQWRLTAGSRRNCGVCLSLYQAPALAFSLTQTWGLFNCLSMTSTKALSLTLV</sequence>
<dbReference type="VEuPathDB" id="TriTrypDB:TcCL_NonESM10861"/>
<dbReference type="VEuPathDB" id="TriTrypDB:C4B63_57g110"/>
<proteinExistence type="predicted"/>